<gene>
    <name evidence="1" type="ORF">CQA53_09935</name>
</gene>
<dbReference type="AlphaFoldDB" id="A0A3D8I8T8"/>
<organism evidence="1 2">
    <name type="scientific">Helicobacter didelphidarum</name>
    <dbReference type="NCBI Taxonomy" id="2040648"/>
    <lineage>
        <taxon>Bacteria</taxon>
        <taxon>Pseudomonadati</taxon>
        <taxon>Campylobacterota</taxon>
        <taxon>Epsilonproteobacteria</taxon>
        <taxon>Campylobacterales</taxon>
        <taxon>Helicobacteraceae</taxon>
        <taxon>Helicobacter</taxon>
    </lineage>
</organism>
<evidence type="ECO:0000313" key="1">
    <source>
        <dbReference type="EMBL" id="RDU61573.1"/>
    </source>
</evidence>
<reference evidence="1 2" key="1">
    <citation type="submission" date="2018-04" db="EMBL/GenBank/DDBJ databases">
        <title>Novel Campyloabacter and Helicobacter Species and Strains.</title>
        <authorList>
            <person name="Mannion A.J."/>
            <person name="Shen Z."/>
            <person name="Fox J.G."/>
        </authorList>
    </citation>
    <scope>NUCLEOTIDE SEQUENCE [LARGE SCALE GENOMIC DNA]</scope>
    <source>
        <strain evidence="1 2">MIT 17-337</strain>
    </source>
</reference>
<dbReference type="EMBL" id="NXLQ01000047">
    <property type="protein sequence ID" value="RDU61573.1"/>
    <property type="molecule type" value="Genomic_DNA"/>
</dbReference>
<comment type="caution">
    <text evidence="1">The sequence shown here is derived from an EMBL/GenBank/DDBJ whole genome shotgun (WGS) entry which is preliminary data.</text>
</comment>
<evidence type="ECO:0000313" key="2">
    <source>
        <dbReference type="Proteomes" id="UP000256379"/>
    </source>
</evidence>
<feature type="non-terminal residue" evidence="1">
    <location>
        <position position="119"/>
    </location>
</feature>
<protein>
    <submittedName>
        <fullName evidence="1">Uncharacterized protein</fullName>
    </submittedName>
</protein>
<sequence length="119" mass="14315">MKQQIKNLRDYAELAWASYFNLTYIDGQKANDFTIGTERILKDEENIEKFEYYKALSKDYKDYFIYDDSLVFYPKLNGEFSSLQAKRFATRYEVKFHQPNTFSGFSATLFYDTFKDEYI</sequence>
<dbReference type="Proteomes" id="UP000256379">
    <property type="component" value="Unassembled WGS sequence"/>
</dbReference>
<name>A0A3D8I8T8_9HELI</name>
<keyword evidence="2" id="KW-1185">Reference proteome</keyword>
<accession>A0A3D8I8T8</accession>
<proteinExistence type="predicted"/>